<feature type="transmembrane region" description="Helical" evidence="1">
    <location>
        <begin position="196"/>
        <end position="213"/>
    </location>
</feature>
<sequence length="382" mass="44298">MKINISDLFFYVTFVFIIFFDFLTKTQFISTYPFVNAMIVPGFVFTSILLIITIFLELKMTLGRFVYVIILSVFILILARTSGNYQKVVTLGLLLLAVKNRNLISILKVHLYTVVTLIILLLFCYGIGLLPGGYSLRESTMRYYLGFSYTSYLANFLFHIIITAIFVYKERLSLLVCAILLIINYGVYVLTDTKSAYYLSLLVLLVFICLKVFRLDLRHDMIKNSRISRWVEQIAFPLSTIFVLILTLLYNTGNSFMIRLNQILTYRLMLGAKAIDKYPINLFGHKIVWAGFNTGMEYLYVDSSFLNILLNYGIISIVLFSLGYYILGKKNIYRDGFYMLAFVFLILHSLFDPQYIEISYNPFTLFLSLTLLTHKEVQKIEL</sequence>
<feature type="transmembrane region" description="Helical" evidence="1">
    <location>
        <begin position="62"/>
        <end position="79"/>
    </location>
</feature>
<feature type="transmembrane region" description="Helical" evidence="1">
    <location>
        <begin position="109"/>
        <end position="129"/>
    </location>
</feature>
<dbReference type="Proteomes" id="UP000697472">
    <property type="component" value="Unassembled WGS sequence"/>
</dbReference>
<feature type="transmembrane region" description="Helical" evidence="1">
    <location>
        <begin position="234"/>
        <end position="252"/>
    </location>
</feature>
<feature type="transmembrane region" description="Helical" evidence="1">
    <location>
        <begin position="172"/>
        <end position="190"/>
    </location>
</feature>
<feature type="transmembrane region" description="Helical" evidence="1">
    <location>
        <begin position="6"/>
        <end position="23"/>
    </location>
</feature>
<evidence type="ECO:0000256" key="1">
    <source>
        <dbReference type="SAM" id="Phobius"/>
    </source>
</evidence>
<dbReference type="EMBL" id="JAFBEH010000001">
    <property type="protein sequence ID" value="MBM7641774.1"/>
    <property type="molecule type" value="Genomic_DNA"/>
</dbReference>
<feature type="transmembrane region" description="Helical" evidence="1">
    <location>
        <begin position="305"/>
        <end position="325"/>
    </location>
</feature>
<keyword evidence="1" id="KW-0472">Membrane</keyword>
<reference evidence="2 3" key="1">
    <citation type="submission" date="2021-01" db="EMBL/GenBank/DDBJ databases">
        <title>Genomic Encyclopedia of Type Strains, Phase IV (KMG-IV): sequencing the most valuable type-strain genomes for metagenomic binning, comparative biology and taxonomic classification.</title>
        <authorList>
            <person name="Goeker M."/>
        </authorList>
    </citation>
    <scope>NUCLEOTIDE SEQUENCE [LARGE SCALE GENOMIC DNA]</scope>
    <source>
        <strain evidence="2 3">DSM 27382</strain>
    </source>
</reference>
<evidence type="ECO:0000313" key="3">
    <source>
        <dbReference type="Proteomes" id="UP000697472"/>
    </source>
</evidence>
<keyword evidence="1" id="KW-1133">Transmembrane helix</keyword>
<proteinExistence type="predicted"/>
<gene>
    <name evidence="2" type="ORF">JOC28_000058</name>
</gene>
<organism evidence="2 3">
    <name type="scientific">Streptococcus loxodontisalivarius</name>
    <dbReference type="NCBI Taxonomy" id="1349415"/>
    <lineage>
        <taxon>Bacteria</taxon>
        <taxon>Bacillati</taxon>
        <taxon>Bacillota</taxon>
        <taxon>Bacilli</taxon>
        <taxon>Lactobacillales</taxon>
        <taxon>Streptococcaceae</taxon>
        <taxon>Streptococcus</taxon>
    </lineage>
</organism>
<feature type="transmembrane region" description="Helical" evidence="1">
    <location>
        <begin position="35"/>
        <end position="56"/>
    </location>
</feature>
<feature type="transmembrane region" description="Helical" evidence="1">
    <location>
        <begin position="337"/>
        <end position="356"/>
    </location>
</feature>
<keyword evidence="1" id="KW-0812">Transmembrane</keyword>
<evidence type="ECO:0000313" key="2">
    <source>
        <dbReference type="EMBL" id="MBM7641774.1"/>
    </source>
</evidence>
<protein>
    <recommendedName>
        <fullName evidence="4">Polysaccharide polymerase</fullName>
    </recommendedName>
</protein>
<keyword evidence="3" id="KW-1185">Reference proteome</keyword>
<accession>A0ABS2PP20</accession>
<feature type="transmembrane region" description="Helical" evidence="1">
    <location>
        <begin position="149"/>
        <end position="167"/>
    </location>
</feature>
<comment type="caution">
    <text evidence="2">The sequence shown here is derived from an EMBL/GenBank/DDBJ whole genome shotgun (WGS) entry which is preliminary data.</text>
</comment>
<dbReference type="RefSeq" id="WP_205008653.1">
    <property type="nucleotide sequence ID" value="NZ_JAFBEH010000001.1"/>
</dbReference>
<name>A0ABS2PP20_9STRE</name>
<evidence type="ECO:0008006" key="4">
    <source>
        <dbReference type="Google" id="ProtNLM"/>
    </source>
</evidence>